<feature type="transmembrane region" description="Helical" evidence="6">
    <location>
        <begin position="36"/>
        <end position="55"/>
    </location>
</feature>
<proteinExistence type="predicted"/>
<dbReference type="GO" id="GO:0004930">
    <property type="term" value="F:G protein-coupled receptor activity"/>
    <property type="evidence" value="ECO:0007669"/>
    <property type="project" value="InterPro"/>
</dbReference>
<protein>
    <submittedName>
        <fullName evidence="8">CMKLR1</fullName>
    </submittedName>
</protein>
<evidence type="ECO:0000313" key="8">
    <source>
        <dbReference type="EMBL" id="CAG2250582.1"/>
    </source>
</evidence>
<dbReference type="PROSITE" id="PS50262">
    <property type="entry name" value="G_PROTEIN_RECEP_F1_2"/>
    <property type="match status" value="1"/>
</dbReference>
<dbReference type="InterPro" id="IPR017452">
    <property type="entry name" value="GPCR_Rhodpsn_7TM"/>
</dbReference>
<organism evidence="8 9">
    <name type="scientific">Mytilus edulis</name>
    <name type="common">Blue mussel</name>
    <dbReference type="NCBI Taxonomy" id="6550"/>
    <lineage>
        <taxon>Eukaryota</taxon>
        <taxon>Metazoa</taxon>
        <taxon>Spiralia</taxon>
        <taxon>Lophotrochozoa</taxon>
        <taxon>Mollusca</taxon>
        <taxon>Bivalvia</taxon>
        <taxon>Autobranchia</taxon>
        <taxon>Pteriomorphia</taxon>
        <taxon>Mytilida</taxon>
        <taxon>Mytiloidea</taxon>
        <taxon>Mytilidae</taxon>
        <taxon>Mytilinae</taxon>
        <taxon>Mytilus</taxon>
    </lineage>
</organism>
<dbReference type="SUPFAM" id="SSF81321">
    <property type="entry name" value="Family A G protein-coupled receptor-like"/>
    <property type="match status" value="1"/>
</dbReference>
<evidence type="ECO:0000256" key="3">
    <source>
        <dbReference type="ARBA" id="ARBA00022989"/>
    </source>
</evidence>
<keyword evidence="2 6" id="KW-0812">Transmembrane</keyword>
<name>A0A8S3V6X3_MYTED</name>
<evidence type="ECO:0000259" key="7">
    <source>
        <dbReference type="PROSITE" id="PS50262"/>
    </source>
</evidence>
<dbReference type="Pfam" id="PF00001">
    <property type="entry name" value="7tm_1"/>
    <property type="match status" value="1"/>
</dbReference>
<reference evidence="8" key="1">
    <citation type="submission" date="2021-03" db="EMBL/GenBank/DDBJ databases">
        <authorList>
            <person name="Bekaert M."/>
        </authorList>
    </citation>
    <scope>NUCLEOTIDE SEQUENCE</scope>
</reference>
<evidence type="ECO:0000256" key="5">
    <source>
        <dbReference type="SAM" id="MobiDB-lite"/>
    </source>
</evidence>
<keyword evidence="3 6" id="KW-1133">Transmembrane helix</keyword>
<evidence type="ECO:0000256" key="6">
    <source>
        <dbReference type="SAM" id="Phobius"/>
    </source>
</evidence>
<evidence type="ECO:0000256" key="1">
    <source>
        <dbReference type="ARBA" id="ARBA00004370"/>
    </source>
</evidence>
<evidence type="ECO:0000313" key="9">
    <source>
        <dbReference type="Proteomes" id="UP000683360"/>
    </source>
</evidence>
<feature type="domain" description="G-protein coupled receptors family 1 profile" evidence="7">
    <location>
        <begin position="1"/>
        <end position="201"/>
    </location>
</feature>
<feature type="transmembrane region" description="Helical" evidence="6">
    <location>
        <begin position="88"/>
        <end position="110"/>
    </location>
</feature>
<dbReference type="Proteomes" id="UP000683360">
    <property type="component" value="Unassembled WGS sequence"/>
</dbReference>
<evidence type="ECO:0000256" key="2">
    <source>
        <dbReference type="ARBA" id="ARBA00022692"/>
    </source>
</evidence>
<sequence>MCGFSSIFLLAVITLQRYLKVCRPFGSQLSLKLRRISLLVIFVLSVTVSAPFIIWSEQLRIPNIELNLTGYMCGINTMKVNHNSYRTFVFYPSLVIVGVMMELIILNVLIGRQMIIASKMFTVMNNVLRMRTTNTQLSASHNSLETSFANINSVSISLAENDLESTSNATNNGNMSTNCDVTGRQTNTPITKERISAAKRF</sequence>
<dbReference type="InterPro" id="IPR000276">
    <property type="entry name" value="GPCR_Rhodpsn"/>
</dbReference>
<gene>
    <name evidence="8" type="ORF">MEDL_62295</name>
</gene>
<dbReference type="OrthoDB" id="5969463at2759"/>
<dbReference type="AlphaFoldDB" id="A0A8S3V6X3"/>
<dbReference type="EMBL" id="CAJPWZ010003056">
    <property type="protein sequence ID" value="CAG2250582.1"/>
    <property type="molecule type" value="Genomic_DNA"/>
</dbReference>
<comment type="subcellular location">
    <subcellularLocation>
        <location evidence="1">Membrane</location>
    </subcellularLocation>
</comment>
<dbReference type="Gene3D" id="1.20.1070.10">
    <property type="entry name" value="Rhodopsin 7-helix transmembrane proteins"/>
    <property type="match status" value="1"/>
</dbReference>
<keyword evidence="9" id="KW-1185">Reference proteome</keyword>
<evidence type="ECO:0000256" key="4">
    <source>
        <dbReference type="ARBA" id="ARBA00023136"/>
    </source>
</evidence>
<keyword evidence="4 6" id="KW-0472">Membrane</keyword>
<feature type="region of interest" description="Disordered" evidence="5">
    <location>
        <begin position="165"/>
        <end position="185"/>
    </location>
</feature>
<accession>A0A8S3V6X3</accession>
<comment type="caution">
    <text evidence="8">The sequence shown here is derived from an EMBL/GenBank/DDBJ whole genome shotgun (WGS) entry which is preliminary data.</text>
</comment>
<dbReference type="GO" id="GO:0016020">
    <property type="term" value="C:membrane"/>
    <property type="evidence" value="ECO:0007669"/>
    <property type="project" value="UniProtKB-SubCell"/>
</dbReference>